<comment type="caution">
    <text evidence="1">The sequence shown here is derived from an EMBL/GenBank/DDBJ whole genome shotgun (WGS) entry which is preliminary data.</text>
</comment>
<dbReference type="AlphaFoldDB" id="A0A9X2E5C6"/>
<evidence type="ECO:0000313" key="1">
    <source>
        <dbReference type="EMBL" id="MCM6773130.1"/>
    </source>
</evidence>
<proteinExistence type="predicted"/>
<dbReference type="Proteomes" id="UP001139157">
    <property type="component" value="Unassembled WGS sequence"/>
</dbReference>
<gene>
    <name evidence="1" type="ORF">NDR86_06555</name>
</gene>
<protein>
    <submittedName>
        <fullName evidence="1">Uncharacterized protein</fullName>
    </submittedName>
</protein>
<keyword evidence="2" id="KW-1185">Reference proteome</keyword>
<sequence>MGVDQSVAERSGTQMSTVARANAFDQRYHAATFVKRSSDKVFPTHWSFLLGEIELYGFVILLLVPPVGRIPEISIFGEVSVKTEVGQGAQIHDHSRRARGTGYMTGICYIANADR</sequence>
<dbReference type="EMBL" id="JAMRXG010000002">
    <property type="protein sequence ID" value="MCM6773130.1"/>
    <property type="molecule type" value="Genomic_DNA"/>
</dbReference>
<accession>A0A9X2E5C6</accession>
<name>A0A9X2E5C6_9NOCA</name>
<dbReference type="RefSeq" id="WP_251910233.1">
    <property type="nucleotide sequence ID" value="NZ_JAMRXG010000002.1"/>
</dbReference>
<reference evidence="1" key="1">
    <citation type="submission" date="2022-06" db="EMBL/GenBank/DDBJ databases">
        <title>Novel species in genus nocardia.</title>
        <authorList>
            <person name="Li F."/>
        </authorList>
    </citation>
    <scope>NUCLEOTIDE SEQUENCE</scope>
    <source>
        <strain evidence="1">CDC141</strain>
    </source>
</reference>
<organism evidence="1 2">
    <name type="scientific">Nocardia pulmonis</name>
    <dbReference type="NCBI Taxonomy" id="2951408"/>
    <lineage>
        <taxon>Bacteria</taxon>
        <taxon>Bacillati</taxon>
        <taxon>Actinomycetota</taxon>
        <taxon>Actinomycetes</taxon>
        <taxon>Mycobacteriales</taxon>
        <taxon>Nocardiaceae</taxon>
        <taxon>Nocardia</taxon>
    </lineage>
</organism>
<evidence type="ECO:0000313" key="2">
    <source>
        <dbReference type="Proteomes" id="UP001139157"/>
    </source>
</evidence>